<feature type="compositionally biased region" description="Basic and acidic residues" evidence="1">
    <location>
        <begin position="722"/>
        <end position="734"/>
    </location>
</feature>
<keyword evidence="4" id="KW-1185">Reference proteome</keyword>
<feature type="transmembrane region" description="Helical" evidence="2">
    <location>
        <begin position="367"/>
        <end position="390"/>
    </location>
</feature>
<evidence type="ECO:0000313" key="3">
    <source>
        <dbReference type="EMBL" id="KAK8885789.1"/>
    </source>
</evidence>
<feature type="compositionally biased region" description="Acidic residues" evidence="1">
    <location>
        <begin position="735"/>
        <end position="746"/>
    </location>
</feature>
<feature type="compositionally biased region" description="Basic and acidic residues" evidence="1">
    <location>
        <begin position="749"/>
        <end position="793"/>
    </location>
</feature>
<organism evidence="3 4">
    <name type="scientific">Tritrichomonas musculus</name>
    <dbReference type="NCBI Taxonomy" id="1915356"/>
    <lineage>
        <taxon>Eukaryota</taxon>
        <taxon>Metamonada</taxon>
        <taxon>Parabasalia</taxon>
        <taxon>Tritrichomonadida</taxon>
        <taxon>Tritrichomonadidae</taxon>
        <taxon>Tritrichomonas</taxon>
    </lineage>
</organism>
<name>A0ABR2K413_9EUKA</name>
<keyword evidence="2" id="KW-1133">Transmembrane helix</keyword>
<feature type="transmembrane region" description="Helical" evidence="2">
    <location>
        <begin position="1092"/>
        <end position="1110"/>
    </location>
</feature>
<keyword evidence="2" id="KW-0472">Membrane</keyword>
<dbReference type="PANTHER" id="PTHR21274">
    <property type="entry name" value="MECKELIN"/>
    <property type="match status" value="1"/>
</dbReference>
<feature type="compositionally biased region" description="Acidic residues" evidence="1">
    <location>
        <begin position="696"/>
        <end position="708"/>
    </location>
</feature>
<feature type="compositionally biased region" description="Basic and acidic residues" evidence="1">
    <location>
        <begin position="808"/>
        <end position="829"/>
    </location>
</feature>
<feature type="region of interest" description="Disordered" evidence="1">
    <location>
        <begin position="921"/>
        <end position="947"/>
    </location>
</feature>
<dbReference type="Pfam" id="PF09773">
    <property type="entry name" value="Meckelin"/>
    <property type="match status" value="2"/>
</dbReference>
<feature type="compositionally biased region" description="Polar residues" evidence="1">
    <location>
        <begin position="607"/>
        <end position="619"/>
    </location>
</feature>
<feature type="compositionally biased region" description="Basic and acidic residues" evidence="1">
    <location>
        <begin position="656"/>
        <end position="666"/>
    </location>
</feature>
<feature type="transmembrane region" description="Helical" evidence="2">
    <location>
        <begin position="441"/>
        <end position="459"/>
    </location>
</feature>
<feature type="compositionally biased region" description="Basic and acidic residues" evidence="1">
    <location>
        <begin position="836"/>
        <end position="849"/>
    </location>
</feature>
<dbReference type="Proteomes" id="UP001470230">
    <property type="component" value="Unassembled WGS sequence"/>
</dbReference>
<reference evidence="3 4" key="1">
    <citation type="submission" date="2024-04" db="EMBL/GenBank/DDBJ databases">
        <title>Tritrichomonas musculus Genome.</title>
        <authorList>
            <person name="Alves-Ferreira E."/>
            <person name="Grigg M."/>
            <person name="Lorenzi H."/>
            <person name="Galac M."/>
        </authorList>
    </citation>
    <scope>NUCLEOTIDE SEQUENCE [LARGE SCALE GENOMIC DNA]</scope>
    <source>
        <strain evidence="3 4">EAF2021</strain>
    </source>
</reference>
<dbReference type="InterPro" id="IPR019170">
    <property type="entry name" value="Meckelin"/>
</dbReference>
<feature type="region of interest" description="Disordered" evidence="1">
    <location>
        <begin position="598"/>
        <end position="849"/>
    </location>
</feature>
<dbReference type="EMBL" id="JAPFFF010000007">
    <property type="protein sequence ID" value="KAK8885789.1"/>
    <property type="molecule type" value="Genomic_DNA"/>
</dbReference>
<evidence type="ECO:0000313" key="4">
    <source>
        <dbReference type="Proteomes" id="UP001470230"/>
    </source>
</evidence>
<proteinExistence type="predicted"/>
<feature type="transmembrane region" description="Helical" evidence="2">
    <location>
        <begin position="280"/>
        <end position="306"/>
    </location>
</feature>
<gene>
    <name evidence="3" type="ORF">M9Y10_041243</name>
</gene>
<feature type="compositionally biased region" description="Acidic residues" evidence="1">
    <location>
        <begin position="797"/>
        <end position="806"/>
    </location>
</feature>
<sequence>MSYINKILAFCDQNPTNSTCNHTQNNISLDLLFSDYNKILSESQRECGNNSNNSIACTFMANYCLLLSESTEYCNQFRGMLNEYSCIIYQQSYREILRETTIPQEFDYSSIIKIVLAVFSPTGEFIGYSPLKKEIQNCWSPNYQGNIWRKFGRNYYEKCSLNISQLSLNFYEPYLYIDDQDLLIQIPVLPTNYVQNGVKVNDEDGIDANYQFLNRFFLYDNYSTKKNQYASEISFILKIREEDHKKIHVPYLSVKYNNIYDSNVIQSFKFSAKYILSNTFFTTLSIIVLIISAILAISYFVALFFFKLRSLVSDGTNQYVVFSIVASLFDSIGSALFLACFFLGFFILCGYKWTNHLFMCLSPKSNYYFIIIIVFISLIFKLIGIILIVINQSRGTLQVIDWDERSSIYNYDSQSQFLARYRQNVAANEWLKLSTVRGIDTPFIIIFVLLIIRGCKMYLLQQPIPTTEKIDVGEEYQVIEIGLSSFTWLLTTFIFWLCKRFIYWNVFGDPFRNFQQLCLNLNISALMMMCNTRGFLIHGKQTRKSSPLSQITNNYDYKATSDPEWVKNDDYDSFDDGSTYSDETEQSTKSKNRIKLYINNDSEEPSTRQMTTNDSNSDQTEPEKIKVDLNDTNENQVKMKEKKASHKSYTINQEKQIIDQDKKDITDVGMDNIDPDPVNKPNNSDKKNKKSSNSNDESDEDIEIEIDSNSEKTNNESSNGKNSHDAAPKKRQDPEIEIEEEEEEIEPTISKKDEKENKEKDGEKLKKEYKEEIDIKKDEKLNHEGKEIKKSDSEIIILEEEEEISESTDSKHKESVNHENDFKNKHDMESSSSIKISDDSEHKDELPEQILKAKENFDSNVVNDNDNELKASKYVKKFTFHPVNLLKEEEESENEEESYFSDVEIISDSHSYSVVDISNDTTSEQKTEIQEKPTPKTPSVLKKKKKQIHDTLPKLDPLDKKYKGNNQVFEIFLDPDFFGYVNKNEELIDILIKNDKNKIYSQDIKSIVELNDETNVAWCQILDQEETEFQYLIEVMSMAQSIFKIGPSAMFASVFTIQKDSSFKESMLYGVEGSLIIFYLILFVSIEIIFNASVAGLIVFLVDALIVKLFKWKRRKYLINHEFSPYKSLVR</sequence>
<dbReference type="PANTHER" id="PTHR21274:SF0">
    <property type="entry name" value="MECKELIN"/>
    <property type="match status" value="1"/>
</dbReference>
<keyword evidence="2" id="KW-0812">Transmembrane</keyword>
<evidence type="ECO:0000256" key="1">
    <source>
        <dbReference type="SAM" id="MobiDB-lite"/>
    </source>
</evidence>
<feature type="compositionally biased region" description="Basic and acidic residues" evidence="1">
    <location>
        <begin position="923"/>
        <end position="934"/>
    </location>
</feature>
<feature type="transmembrane region" description="Helical" evidence="2">
    <location>
        <begin position="318"/>
        <end position="347"/>
    </location>
</feature>
<comment type="caution">
    <text evidence="3">The sequence shown here is derived from an EMBL/GenBank/DDBJ whole genome shotgun (WGS) entry which is preliminary data.</text>
</comment>
<protein>
    <submittedName>
        <fullName evidence="3">Meckelin</fullName>
    </submittedName>
</protein>
<evidence type="ECO:0000256" key="2">
    <source>
        <dbReference type="SAM" id="Phobius"/>
    </source>
</evidence>
<accession>A0ABR2K413</accession>
<feature type="transmembrane region" description="Helical" evidence="2">
    <location>
        <begin position="479"/>
        <end position="498"/>
    </location>
</feature>